<protein>
    <submittedName>
        <fullName evidence="5">KH domain-containing protein</fullName>
    </submittedName>
</protein>
<dbReference type="InterPro" id="IPR047889">
    <property type="entry name" value="KHDC4_KH-I_second"/>
</dbReference>
<organism evidence="5">
    <name type="scientific">Kwoniella bestiolae CBS 10118</name>
    <dbReference type="NCBI Taxonomy" id="1296100"/>
    <lineage>
        <taxon>Eukaryota</taxon>
        <taxon>Fungi</taxon>
        <taxon>Dikarya</taxon>
        <taxon>Basidiomycota</taxon>
        <taxon>Agaricomycotina</taxon>
        <taxon>Tremellomycetes</taxon>
        <taxon>Tremellales</taxon>
        <taxon>Cryptococcaceae</taxon>
        <taxon>Kwoniella</taxon>
    </lineage>
</organism>
<dbReference type="InterPro" id="IPR031121">
    <property type="entry name" value="RIK/BLOM7"/>
</dbReference>
<name>A0A1B9G4V4_9TREE</name>
<dbReference type="VEuPathDB" id="FungiDB:I302_03723"/>
<dbReference type="PANTHER" id="PTHR15744">
    <property type="entry name" value="BLOM7"/>
    <property type="match status" value="1"/>
</dbReference>
<dbReference type="AlphaFoldDB" id="A0A1B9G4V4"/>
<accession>A0A1B9G4V4</accession>
<feature type="region of interest" description="Disordered" evidence="2">
    <location>
        <begin position="327"/>
        <end position="357"/>
    </location>
</feature>
<evidence type="ECO:0000259" key="3">
    <source>
        <dbReference type="Pfam" id="PF22675"/>
    </source>
</evidence>
<dbReference type="Pfam" id="PF22675">
    <property type="entry name" value="KH-I_KHDC4-BBP"/>
    <property type="match status" value="1"/>
</dbReference>
<evidence type="ECO:0000313" key="5">
    <source>
        <dbReference type="EMBL" id="OCF26046.1"/>
    </source>
</evidence>
<dbReference type="SUPFAM" id="SSF54791">
    <property type="entry name" value="Eukaryotic type KH-domain (KH-domain type I)"/>
    <property type="match status" value="1"/>
</dbReference>
<dbReference type="OrthoDB" id="397265at2759"/>
<proteinExistence type="predicted"/>
<dbReference type="InterPro" id="IPR056149">
    <property type="entry name" value="PRP5/DDX46/KHDC4_KH"/>
</dbReference>
<feature type="region of interest" description="Disordered" evidence="2">
    <location>
        <begin position="430"/>
        <end position="449"/>
    </location>
</feature>
<reference evidence="5" key="2">
    <citation type="submission" date="2014-01" db="EMBL/GenBank/DDBJ databases">
        <title>Evolution of pathogenesis and genome organization in the Tremellales.</title>
        <authorList>
            <person name="Cuomo C."/>
            <person name="Litvintseva A."/>
            <person name="Heitman J."/>
            <person name="Chen Y."/>
            <person name="Sun S."/>
            <person name="Springer D."/>
            <person name="Dromer F."/>
            <person name="Young S."/>
            <person name="Zeng Q."/>
            <person name="Chapman S."/>
            <person name="Gujja S."/>
            <person name="Saif S."/>
            <person name="Birren B."/>
        </authorList>
    </citation>
    <scope>NUCLEOTIDE SEQUENCE</scope>
    <source>
        <strain evidence="5">CBS 10118</strain>
    </source>
</reference>
<feature type="compositionally biased region" description="Gly residues" evidence="2">
    <location>
        <begin position="339"/>
        <end position="351"/>
    </location>
</feature>
<dbReference type="Gene3D" id="3.30.1370.10">
    <property type="entry name" value="K Homology domain, type 1"/>
    <property type="match status" value="1"/>
</dbReference>
<reference evidence="5" key="1">
    <citation type="submission" date="2013-07" db="EMBL/GenBank/DDBJ databases">
        <title>The Genome Sequence of Cryptococcus bestiolae CBS10118.</title>
        <authorList>
            <consortium name="The Broad Institute Genome Sequencing Platform"/>
            <person name="Cuomo C."/>
            <person name="Litvintseva A."/>
            <person name="Chen Y."/>
            <person name="Heitman J."/>
            <person name="Sun S."/>
            <person name="Springer D."/>
            <person name="Dromer F."/>
            <person name="Young S.K."/>
            <person name="Zeng Q."/>
            <person name="Gargeya S."/>
            <person name="Fitzgerald M."/>
            <person name="Abouelleil A."/>
            <person name="Alvarado L."/>
            <person name="Berlin A.M."/>
            <person name="Chapman S.B."/>
            <person name="Dewar J."/>
            <person name="Goldberg J."/>
            <person name="Griggs A."/>
            <person name="Gujja S."/>
            <person name="Hansen M."/>
            <person name="Howarth C."/>
            <person name="Imamovic A."/>
            <person name="Larimer J."/>
            <person name="McCowan C."/>
            <person name="Murphy C."/>
            <person name="Pearson M."/>
            <person name="Priest M."/>
            <person name="Roberts A."/>
            <person name="Saif S."/>
            <person name="Shea T."/>
            <person name="Sykes S."/>
            <person name="Wortman J."/>
            <person name="Nusbaum C."/>
            <person name="Birren B."/>
        </authorList>
    </citation>
    <scope>NUCLEOTIDE SEQUENCE [LARGE SCALE GENOMIC DNA]</scope>
    <source>
        <strain evidence="5">CBS 10118</strain>
    </source>
</reference>
<evidence type="ECO:0000256" key="1">
    <source>
        <dbReference type="PROSITE-ProRule" id="PRU00117"/>
    </source>
</evidence>
<evidence type="ECO:0000256" key="2">
    <source>
        <dbReference type="SAM" id="MobiDB-lite"/>
    </source>
</evidence>
<keyword evidence="1" id="KW-0694">RNA-binding</keyword>
<dbReference type="GO" id="GO:0005634">
    <property type="term" value="C:nucleus"/>
    <property type="evidence" value="ECO:0007669"/>
    <property type="project" value="InterPro"/>
</dbReference>
<dbReference type="FunFam" id="3.30.1370.10:FF:000037">
    <property type="entry name" value="KH domain protein"/>
    <property type="match status" value="1"/>
</dbReference>
<feature type="region of interest" description="Disordered" evidence="2">
    <location>
        <begin position="374"/>
        <end position="399"/>
    </location>
</feature>
<dbReference type="PANTHER" id="PTHR15744:SF0">
    <property type="entry name" value="KH HOMOLOGY DOMAIN-CONTAINING PROTEIN 4"/>
    <property type="match status" value="1"/>
</dbReference>
<dbReference type="GO" id="GO:0003723">
    <property type="term" value="F:RNA binding"/>
    <property type="evidence" value="ECO:0007669"/>
    <property type="project" value="UniProtKB-UniRule"/>
</dbReference>
<feature type="compositionally biased region" description="Low complexity" evidence="2">
    <location>
        <begin position="12"/>
        <end position="29"/>
    </location>
</feature>
<gene>
    <name evidence="5" type="ORF">I302_03723</name>
</gene>
<dbReference type="PROSITE" id="PS50084">
    <property type="entry name" value="KH_TYPE_1"/>
    <property type="match status" value="1"/>
</dbReference>
<dbReference type="Pfam" id="PF23469">
    <property type="entry name" value="KH_12"/>
    <property type="match status" value="1"/>
</dbReference>
<dbReference type="InterPro" id="IPR055256">
    <property type="entry name" value="KH_1_KHDC4/BBP-like"/>
</dbReference>
<dbReference type="EMBL" id="KI894020">
    <property type="protein sequence ID" value="OCF26046.1"/>
    <property type="molecule type" value="Genomic_DNA"/>
</dbReference>
<dbReference type="CDD" id="cd22386">
    <property type="entry name" value="KH-I_KHDC4_rpt2"/>
    <property type="match status" value="1"/>
</dbReference>
<sequence length="449" mass="48323">MAEDRKSRWDDPSASSSTPPAGNDASDAAARAAAIAAKIAASLRPGVQGNELMKQEKKDEGDFVKDIEVNDLRNRYVLTKGSTQKQVGYFSFEGIGCLRCAIGDGADRMFGVWITEERARLHGRQSDAKRNDMVVSHTVFLDIEEETGASVVTKGVWVPDRTKMPPGEAPLYLHIVATSQSILDAAVSKVQDLIDQELGPLIDQRTLVARNRALGLPPPPEALPSGRQKWPEEKMYIGLESMRNFNVRAKTVGPGGMFVKYIQAETGARVQIKGQGSGFMENDTGRESDDPMHINIAAPTQEQIDRAKTLCNDLLEVLRQEWSKARDAMNNQQQHHSGHGQGGYQQQGYGGYQATSGGQAQGQDAYAAYYAQQNGQNGTPSSQPAATPAAAGTGGATPAEGTDAWAQYAAYWAAYGYDVNDPQFQAWQATQYGQQGQGGAQAGAATPAP</sequence>
<feature type="domain" description="KHDC4/BBP-like KH-domain type I" evidence="3">
    <location>
        <begin position="243"/>
        <end position="316"/>
    </location>
</feature>
<feature type="region of interest" description="Disordered" evidence="2">
    <location>
        <begin position="1"/>
        <end position="29"/>
    </location>
</feature>
<feature type="domain" description="ATP-dependent RNA helicase PRP5/DDX46/KHDC4 KH" evidence="4">
    <location>
        <begin position="142"/>
        <end position="198"/>
    </location>
</feature>
<feature type="compositionally biased region" description="Basic and acidic residues" evidence="2">
    <location>
        <begin position="1"/>
        <end position="11"/>
    </location>
</feature>
<evidence type="ECO:0000259" key="4">
    <source>
        <dbReference type="Pfam" id="PF23469"/>
    </source>
</evidence>
<dbReference type="InterPro" id="IPR036612">
    <property type="entry name" value="KH_dom_type_1_sf"/>
</dbReference>